<evidence type="ECO:0000313" key="1">
    <source>
        <dbReference type="Proteomes" id="UP000887578"/>
    </source>
</evidence>
<dbReference type="WBParaSite" id="PDA_v2.g17197.t1">
    <property type="protein sequence ID" value="PDA_v2.g17197.t1"/>
    <property type="gene ID" value="PDA_v2.g17197"/>
</dbReference>
<dbReference type="AlphaFoldDB" id="A0A914PG02"/>
<proteinExistence type="predicted"/>
<dbReference type="Proteomes" id="UP000887578">
    <property type="component" value="Unplaced"/>
</dbReference>
<name>A0A914PG02_9BILA</name>
<reference evidence="2" key="1">
    <citation type="submission" date="2022-11" db="UniProtKB">
        <authorList>
            <consortium name="WormBaseParasite"/>
        </authorList>
    </citation>
    <scope>IDENTIFICATION</scope>
</reference>
<organism evidence="1 2">
    <name type="scientific">Panagrolaimus davidi</name>
    <dbReference type="NCBI Taxonomy" id="227884"/>
    <lineage>
        <taxon>Eukaryota</taxon>
        <taxon>Metazoa</taxon>
        <taxon>Ecdysozoa</taxon>
        <taxon>Nematoda</taxon>
        <taxon>Chromadorea</taxon>
        <taxon>Rhabditida</taxon>
        <taxon>Tylenchina</taxon>
        <taxon>Panagrolaimomorpha</taxon>
        <taxon>Panagrolaimoidea</taxon>
        <taxon>Panagrolaimidae</taxon>
        <taxon>Panagrolaimus</taxon>
    </lineage>
</organism>
<keyword evidence="1" id="KW-1185">Reference proteome</keyword>
<evidence type="ECO:0000313" key="2">
    <source>
        <dbReference type="WBParaSite" id="PDA_v2.g17197.t1"/>
    </source>
</evidence>
<sequence length="191" mass="21958">MNPKSAAIYQKLIKTCKFFFAKNPLLIIQSLWYSNDQWEICNKLFSFKNLTCKIWITEELFMDLYEAKCPPRSILSSIIPQIFQCDVQNLTIMNQDIALNDLSLLLSSAEYIAFDDVIVKDENNSIVGIENIVEVAAAKNVKSFNIIKPTITPSTMKEITKVSFSPKFDHIFMKDIPETFDLEAFSTFMKN</sequence>
<protein>
    <submittedName>
        <fullName evidence="2">Uncharacterized protein</fullName>
    </submittedName>
</protein>
<accession>A0A914PG02</accession>